<evidence type="ECO:0000313" key="5">
    <source>
        <dbReference type="EMBL" id="KGA03736.1"/>
    </source>
</evidence>
<dbReference type="AlphaFoldDB" id="A0A094PP06"/>
<evidence type="ECO:0000256" key="2">
    <source>
        <dbReference type="ARBA" id="ARBA00023125"/>
    </source>
</evidence>
<feature type="domain" description="HTH tetR-type" evidence="4">
    <location>
        <begin position="7"/>
        <end position="67"/>
    </location>
</feature>
<comment type="caution">
    <text evidence="5">The sequence shown here is derived from an EMBL/GenBank/DDBJ whole genome shotgun (WGS) entry which is preliminary data.</text>
</comment>
<sequence length="168" mass="18073">MTLAPAQRSRTAILSGAKIVITEVGSYESNMVDIAARAQVSRATVYNHFADKEEMMLSLLESEILRLAELAKGAPSPKDALLILSREISGDPALRKMTVTDPTDIAAFVTVGTHPLWALVQESLTKIFGLDNSSLVLHWLLSQIASPLTPAESAHQADQLSSALNANH</sequence>
<dbReference type="InterPro" id="IPR050109">
    <property type="entry name" value="HTH-type_TetR-like_transc_reg"/>
</dbReference>
<dbReference type="PRINTS" id="PR00455">
    <property type="entry name" value="HTHTETR"/>
</dbReference>
<evidence type="ECO:0000256" key="1">
    <source>
        <dbReference type="ARBA" id="ARBA00023015"/>
    </source>
</evidence>
<evidence type="ECO:0000256" key="3">
    <source>
        <dbReference type="ARBA" id="ARBA00023163"/>
    </source>
</evidence>
<dbReference type="InterPro" id="IPR001647">
    <property type="entry name" value="HTH_TetR"/>
</dbReference>
<gene>
    <name evidence="5" type="ORF">GM49_0455</name>
</gene>
<protein>
    <recommendedName>
        <fullName evidence="4">HTH tetR-type domain-containing protein</fullName>
    </recommendedName>
</protein>
<name>A0A094PP06_9ZZZZ</name>
<dbReference type="Gene3D" id="1.10.357.10">
    <property type="entry name" value="Tetracycline Repressor, domain 2"/>
    <property type="match status" value="1"/>
</dbReference>
<keyword evidence="3" id="KW-0804">Transcription</keyword>
<keyword evidence="2" id="KW-0238">DNA-binding</keyword>
<proteinExistence type="predicted"/>
<evidence type="ECO:0000259" key="4">
    <source>
        <dbReference type="PROSITE" id="PS50977"/>
    </source>
</evidence>
<reference evidence="5" key="1">
    <citation type="submission" date="2014-05" db="EMBL/GenBank/DDBJ databases">
        <title>Key roles for freshwater Actinobacteria revealed by deep metagenomic sequencing.</title>
        <authorList>
            <person name="Ghai R."/>
            <person name="Mizuno C.M."/>
            <person name="Picazo A."/>
            <person name="Camacho A."/>
            <person name="Rodriguez-Valera F."/>
        </authorList>
    </citation>
    <scope>NUCLEOTIDE SEQUENCE</scope>
</reference>
<dbReference type="GO" id="GO:0000976">
    <property type="term" value="F:transcription cis-regulatory region binding"/>
    <property type="evidence" value="ECO:0007669"/>
    <property type="project" value="TreeGrafter"/>
</dbReference>
<dbReference type="Pfam" id="PF00440">
    <property type="entry name" value="TetR_N"/>
    <property type="match status" value="1"/>
</dbReference>
<dbReference type="GO" id="GO:0003700">
    <property type="term" value="F:DNA-binding transcription factor activity"/>
    <property type="evidence" value="ECO:0007669"/>
    <property type="project" value="TreeGrafter"/>
</dbReference>
<dbReference type="PANTHER" id="PTHR30055:SF234">
    <property type="entry name" value="HTH-TYPE TRANSCRIPTIONAL REGULATOR BETI"/>
    <property type="match status" value="1"/>
</dbReference>
<dbReference type="EMBL" id="JNSJ01000003">
    <property type="protein sequence ID" value="KGA03736.1"/>
    <property type="molecule type" value="Genomic_DNA"/>
</dbReference>
<dbReference type="SUPFAM" id="SSF46689">
    <property type="entry name" value="Homeodomain-like"/>
    <property type="match status" value="1"/>
</dbReference>
<dbReference type="PANTHER" id="PTHR30055">
    <property type="entry name" value="HTH-TYPE TRANSCRIPTIONAL REGULATOR RUTR"/>
    <property type="match status" value="1"/>
</dbReference>
<accession>A0A094PP06</accession>
<dbReference type="PROSITE" id="PS50977">
    <property type="entry name" value="HTH_TETR_2"/>
    <property type="match status" value="1"/>
</dbReference>
<organism evidence="5">
    <name type="scientific">freshwater metagenome</name>
    <dbReference type="NCBI Taxonomy" id="449393"/>
    <lineage>
        <taxon>unclassified sequences</taxon>
        <taxon>metagenomes</taxon>
        <taxon>ecological metagenomes</taxon>
    </lineage>
</organism>
<keyword evidence="1" id="KW-0805">Transcription regulation</keyword>
<dbReference type="InterPro" id="IPR009057">
    <property type="entry name" value="Homeodomain-like_sf"/>
</dbReference>